<dbReference type="GO" id="GO:0000978">
    <property type="term" value="F:RNA polymerase II cis-regulatory region sequence-specific DNA binding"/>
    <property type="evidence" value="ECO:0007669"/>
    <property type="project" value="TreeGrafter"/>
</dbReference>
<sequence>MLNSSNSSVTSGENYYYGQPTINDSITAPAPLMVMYPSRQSWGTGSPVPVRLPPISSLVGPPTSYVPVSGVPQRPPRMVVASEHACAGAGASTTPTTAANSLDPAARLKKQCPVCGKICSRPSTLKTHFLIHTGDTPFKCTWTNCNKSFNVKSNMLRHLKSHERKLAKQQAKRVSL</sequence>
<evidence type="ECO:0000256" key="5">
    <source>
        <dbReference type="ARBA" id="ARBA00022833"/>
    </source>
</evidence>
<dbReference type="GO" id="GO:0008270">
    <property type="term" value="F:zinc ion binding"/>
    <property type="evidence" value="ECO:0007669"/>
    <property type="project" value="UniProtKB-KW"/>
</dbReference>
<dbReference type="InterPro" id="IPR013087">
    <property type="entry name" value="Znf_C2H2_type"/>
</dbReference>
<evidence type="ECO:0000256" key="2">
    <source>
        <dbReference type="ARBA" id="ARBA00022723"/>
    </source>
</evidence>
<keyword evidence="2" id="KW-0479">Metal-binding</keyword>
<comment type="subcellular location">
    <subcellularLocation>
        <location evidence="1">Nucleus</location>
    </subcellularLocation>
</comment>
<gene>
    <name evidence="11" type="ORF">HG537_0H03590</name>
</gene>
<feature type="domain" description="C2H2-type" evidence="10">
    <location>
        <begin position="138"/>
        <end position="167"/>
    </location>
</feature>
<dbReference type="PANTHER" id="PTHR14003">
    <property type="entry name" value="TRANSCRIPTIONAL REPRESSOR PROTEIN YY"/>
    <property type="match status" value="1"/>
</dbReference>
<evidence type="ECO:0000256" key="1">
    <source>
        <dbReference type="ARBA" id="ARBA00004123"/>
    </source>
</evidence>
<dbReference type="FunFam" id="3.30.160.60:FF:000594">
    <property type="entry name" value="Transcription factor HIVEP2"/>
    <property type="match status" value="1"/>
</dbReference>
<evidence type="ECO:0000256" key="8">
    <source>
        <dbReference type="ARBA" id="ARBA00023242"/>
    </source>
</evidence>
<evidence type="ECO:0000256" key="9">
    <source>
        <dbReference type="PROSITE-ProRule" id="PRU00042"/>
    </source>
</evidence>
<feature type="domain" description="C2H2-type" evidence="10">
    <location>
        <begin position="110"/>
        <end position="137"/>
    </location>
</feature>
<dbReference type="Gene3D" id="3.30.160.60">
    <property type="entry name" value="Classic Zinc Finger"/>
    <property type="match status" value="2"/>
</dbReference>
<keyword evidence="12" id="KW-1185">Reference proteome</keyword>
<dbReference type="Proteomes" id="UP000510647">
    <property type="component" value="Chromosome 8"/>
</dbReference>
<dbReference type="OrthoDB" id="6077919at2759"/>
<organism evidence="11 12">
    <name type="scientific">Torulaspora globosa</name>
    <dbReference type="NCBI Taxonomy" id="48254"/>
    <lineage>
        <taxon>Eukaryota</taxon>
        <taxon>Fungi</taxon>
        <taxon>Dikarya</taxon>
        <taxon>Ascomycota</taxon>
        <taxon>Saccharomycotina</taxon>
        <taxon>Saccharomycetes</taxon>
        <taxon>Saccharomycetales</taxon>
        <taxon>Saccharomycetaceae</taxon>
        <taxon>Torulaspora</taxon>
    </lineage>
</organism>
<reference evidence="11 12" key="1">
    <citation type="submission" date="2020-06" db="EMBL/GenBank/DDBJ databases">
        <title>The yeast mating-type switching endonuclease HO is a domesticated member of an unorthodox homing genetic element family.</title>
        <authorList>
            <person name="Coughlan A.Y."/>
            <person name="Lombardi L."/>
            <person name="Braun-Galleani S."/>
            <person name="Martos A.R."/>
            <person name="Galeote V."/>
            <person name="Bigey F."/>
            <person name="Dequin S."/>
            <person name="Byrne K.P."/>
            <person name="Wolfe K.H."/>
        </authorList>
    </citation>
    <scope>NUCLEOTIDE SEQUENCE [LARGE SCALE GENOMIC DNA]</scope>
    <source>
        <strain evidence="11 12">CBS2947</strain>
    </source>
</reference>
<dbReference type="GO" id="GO:0005667">
    <property type="term" value="C:transcription regulator complex"/>
    <property type="evidence" value="ECO:0007669"/>
    <property type="project" value="TreeGrafter"/>
</dbReference>
<protein>
    <recommendedName>
        <fullName evidence="10">C2H2-type domain-containing protein</fullName>
    </recommendedName>
</protein>
<dbReference type="PROSITE" id="PS00028">
    <property type="entry name" value="ZINC_FINGER_C2H2_1"/>
    <property type="match status" value="2"/>
</dbReference>
<dbReference type="AlphaFoldDB" id="A0A7H9I182"/>
<accession>A0A7H9I182</accession>
<evidence type="ECO:0000256" key="6">
    <source>
        <dbReference type="ARBA" id="ARBA00023015"/>
    </source>
</evidence>
<dbReference type="SUPFAM" id="SSF57667">
    <property type="entry name" value="beta-beta-alpha zinc fingers"/>
    <property type="match status" value="1"/>
</dbReference>
<dbReference type="Pfam" id="PF00096">
    <property type="entry name" value="zf-C2H2"/>
    <property type="match status" value="2"/>
</dbReference>
<keyword evidence="8" id="KW-0539">Nucleus</keyword>
<proteinExistence type="predicted"/>
<keyword evidence="3" id="KW-0677">Repeat</keyword>
<dbReference type="InterPro" id="IPR036236">
    <property type="entry name" value="Znf_C2H2_sf"/>
</dbReference>
<name>A0A7H9I182_9SACH</name>
<dbReference type="PANTHER" id="PTHR14003:SF20">
    <property type="entry name" value="FINGER DOMAIN PROTEIN, PUTATIVE (AFU_ORTHOLOGUE AFUA_4G10380)-RELATED"/>
    <property type="match status" value="1"/>
</dbReference>
<evidence type="ECO:0000313" key="12">
    <source>
        <dbReference type="Proteomes" id="UP000510647"/>
    </source>
</evidence>
<dbReference type="GO" id="GO:0000981">
    <property type="term" value="F:DNA-binding transcription factor activity, RNA polymerase II-specific"/>
    <property type="evidence" value="ECO:0007669"/>
    <property type="project" value="TreeGrafter"/>
</dbReference>
<dbReference type="GO" id="GO:0005634">
    <property type="term" value="C:nucleus"/>
    <property type="evidence" value="ECO:0007669"/>
    <property type="project" value="UniProtKB-SubCell"/>
</dbReference>
<keyword evidence="5" id="KW-0862">Zinc</keyword>
<keyword evidence="4 9" id="KW-0863">Zinc-finger</keyword>
<dbReference type="GO" id="GO:0000785">
    <property type="term" value="C:chromatin"/>
    <property type="evidence" value="ECO:0007669"/>
    <property type="project" value="TreeGrafter"/>
</dbReference>
<evidence type="ECO:0000256" key="4">
    <source>
        <dbReference type="ARBA" id="ARBA00022771"/>
    </source>
</evidence>
<evidence type="ECO:0000256" key="3">
    <source>
        <dbReference type="ARBA" id="ARBA00022737"/>
    </source>
</evidence>
<evidence type="ECO:0000256" key="7">
    <source>
        <dbReference type="ARBA" id="ARBA00023163"/>
    </source>
</evidence>
<dbReference type="SMART" id="SM00355">
    <property type="entry name" value="ZnF_C2H2"/>
    <property type="match status" value="2"/>
</dbReference>
<evidence type="ECO:0000313" key="11">
    <source>
        <dbReference type="EMBL" id="QLQ82596.1"/>
    </source>
</evidence>
<dbReference type="PROSITE" id="PS50157">
    <property type="entry name" value="ZINC_FINGER_C2H2_2"/>
    <property type="match status" value="2"/>
</dbReference>
<keyword evidence="6" id="KW-0805">Transcription regulation</keyword>
<dbReference type="EMBL" id="CP059274">
    <property type="protein sequence ID" value="QLQ82596.1"/>
    <property type="molecule type" value="Genomic_DNA"/>
</dbReference>
<keyword evidence="7" id="KW-0804">Transcription</keyword>
<evidence type="ECO:0000259" key="10">
    <source>
        <dbReference type="PROSITE" id="PS50157"/>
    </source>
</evidence>